<accession>A0A8S1TZG3</accession>
<reference evidence="1" key="1">
    <citation type="submission" date="2021-01" db="EMBL/GenBank/DDBJ databases">
        <authorList>
            <consortium name="Genoscope - CEA"/>
            <person name="William W."/>
        </authorList>
    </citation>
    <scope>NUCLEOTIDE SEQUENCE</scope>
</reference>
<sequence length="227" mass="27109">MSTPFDANNKIRILNTMLRTCDSQVMVDLRLPQFNTLYQFFNDLTSHYKIYKWTLIHQTLKFTILCNSKMLHAWLIPDYCGTGRMMKCTNEKTDENIKLQCIKYSWDIITFKLSLEKVDIWLKWRKHIQCFSQSYISGSDSWDELGFPLTIFQSDQCSGCHYFIGMRFRRFLQLPTINKSLQDYLNITQNTLQISLKNNLYYSYLQFNRVDIKFDRSLEGRSIWNSA</sequence>
<comment type="caution">
    <text evidence="1">The sequence shown here is derived from an EMBL/GenBank/DDBJ whole genome shotgun (WGS) entry which is preliminary data.</text>
</comment>
<keyword evidence="2" id="KW-1185">Reference proteome</keyword>
<organism evidence="1 2">
    <name type="scientific">Paramecium octaurelia</name>
    <dbReference type="NCBI Taxonomy" id="43137"/>
    <lineage>
        <taxon>Eukaryota</taxon>
        <taxon>Sar</taxon>
        <taxon>Alveolata</taxon>
        <taxon>Ciliophora</taxon>
        <taxon>Intramacronucleata</taxon>
        <taxon>Oligohymenophorea</taxon>
        <taxon>Peniculida</taxon>
        <taxon>Parameciidae</taxon>
        <taxon>Paramecium</taxon>
    </lineage>
</organism>
<dbReference type="Proteomes" id="UP000683925">
    <property type="component" value="Unassembled WGS sequence"/>
</dbReference>
<name>A0A8S1TZG3_PAROT</name>
<protein>
    <submittedName>
        <fullName evidence="1">Uncharacterized protein</fullName>
    </submittedName>
</protein>
<gene>
    <name evidence="1" type="ORF">POCTA_138.1.T0320326</name>
</gene>
<evidence type="ECO:0000313" key="2">
    <source>
        <dbReference type="Proteomes" id="UP000683925"/>
    </source>
</evidence>
<dbReference type="EMBL" id="CAJJDP010000032">
    <property type="protein sequence ID" value="CAD8156837.1"/>
    <property type="molecule type" value="Genomic_DNA"/>
</dbReference>
<proteinExistence type="predicted"/>
<dbReference type="AlphaFoldDB" id="A0A8S1TZG3"/>
<evidence type="ECO:0000313" key="1">
    <source>
        <dbReference type="EMBL" id="CAD8156837.1"/>
    </source>
</evidence>